<dbReference type="Gene3D" id="1.10.510.10">
    <property type="entry name" value="Transferase(Phosphotransferase) domain 1"/>
    <property type="match status" value="1"/>
</dbReference>
<dbReference type="InterPro" id="IPR001245">
    <property type="entry name" value="Ser-Thr/Tyr_kinase_cat_dom"/>
</dbReference>
<dbReference type="AlphaFoldDB" id="A0A067C7A4"/>
<dbReference type="InterPro" id="IPR000719">
    <property type="entry name" value="Prot_kinase_dom"/>
</dbReference>
<evidence type="ECO:0000256" key="1">
    <source>
        <dbReference type="SAM" id="SignalP"/>
    </source>
</evidence>
<dbReference type="STRING" id="695850.A0A067C7A4"/>
<dbReference type="Gene3D" id="3.30.200.20">
    <property type="entry name" value="Phosphorylase Kinase, domain 1"/>
    <property type="match status" value="1"/>
</dbReference>
<dbReference type="InterPro" id="IPR011009">
    <property type="entry name" value="Kinase-like_dom_sf"/>
</dbReference>
<dbReference type="OrthoDB" id="41771at2759"/>
<dbReference type="SUPFAM" id="SSF56112">
    <property type="entry name" value="Protein kinase-like (PK-like)"/>
    <property type="match status" value="1"/>
</dbReference>
<dbReference type="InterPro" id="IPR051681">
    <property type="entry name" value="Ser/Thr_Kinases-Pseudokinases"/>
</dbReference>
<dbReference type="GO" id="GO:0005524">
    <property type="term" value="F:ATP binding"/>
    <property type="evidence" value="ECO:0007669"/>
    <property type="project" value="InterPro"/>
</dbReference>
<feature type="chain" id="PRO_5001634225" evidence="1">
    <location>
        <begin position="18"/>
        <end position="365"/>
    </location>
</feature>
<keyword evidence="1" id="KW-0732">Signal</keyword>
<evidence type="ECO:0000313" key="3">
    <source>
        <dbReference type="EMBL" id="KDO26639.1"/>
    </source>
</evidence>
<proteinExistence type="predicted"/>
<dbReference type="OMA" id="PQQMQDL"/>
<dbReference type="Proteomes" id="UP000030745">
    <property type="component" value="Unassembled WGS sequence"/>
</dbReference>
<evidence type="ECO:0000259" key="2">
    <source>
        <dbReference type="PROSITE" id="PS50011"/>
    </source>
</evidence>
<reference evidence="3 4" key="1">
    <citation type="journal article" date="2013" name="PLoS Genet.">
        <title>Distinctive expansion of potential virulence genes in the genome of the oomycete fish pathogen Saprolegnia parasitica.</title>
        <authorList>
            <person name="Jiang R.H."/>
            <person name="de Bruijn I."/>
            <person name="Haas B.J."/>
            <person name="Belmonte R."/>
            <person name="Lobach L."/>
            <person name="Christie J."/>
            <person name="van den Ackerveken G."/>
            <person name="Bottin A."/>
            <person name="Bulone V."/>
            <person name="Diaz-Moreno S.M."/>
            <person name="Dumas B."/>
            <person name="Fan L."/>
            <person name="Gaulin E."/>
            <person name="Govers F."/>
            <person name="Grenville-Briggs L.J."/>
            <person name="Horner N.R."/>
            <person name="Levin J.Z."/>
            <person name="Mammella M."/>
            <person name="Meijer H.J."/>
            <person name="Morris P."/>
            <person name="Nusbaum C."/>
            <person name="Oome S."/>
            <person name="Phillips A.J."/>
            <person name="van Rooyen D."/>
            <person name="Rzeszutek E."/>
            <person name="Saraiva M."/>
            <person name="Secombes C.J."/>
            <person name="Seidl M.F."/>
            <person name="Snel B."/>
            <person name="Stassen J.H."/>
            <person name="Sykes S."/>
            <person name="Tripathy S."/>
            <person name="van den Berg H."/>
            <person name="Vega-Arreguin J.C."/>
            <person name="Wawra S."/>
            <person name="Young S.K."/>
            <person name="Zeng Q."/>
            <person name="Dieguez-Uribeondo J."/>
            <person name="Russ C."/>
            <person name="Tyler B.M."/>
            <person name="van West P."/>
        </authorList>
    </citation>
    <scope>NUCLEOTIDE SEQUENCE [LARGE SCALE GENOMIC DNA]</scope>
    <source>
        <strain evidence="3 4">CBS 223.65</strain>
    </source>
</reference>
<protein>
    <submittedName>
        <fullName evidence="3">TKL protein kinase</fullName>
    </submittedName>
</protein>
<dbReference type="GeneID" id="24130286"/>
<keyword evidence="4" id="KW-1185">Reference proteome</keyword>
<dbReference type="RefSeq" id="XP_012202778.1">
    <property type="nucleotide sequence ID" value="XM_012347388.1"/>
</dbReference>
<dbReference type="PANTHER" id="PTHR44329">
    <property type="entry name" value="SERINE/THREONINE-PROTEIN KINASE TNNI3K-RELATED"/>
    <property type="match status" value="1"/>
</dbReference>
<dbReference type="Pfam" id="PF07714">
    <property type="entry name" value="PK_Tyr_Ser-Thr"/>
    <property type="match status" value="1"/>
</dbReference>
<sequence length="365" mass="40709">MRPTIKVFVALCTFSLGTLVLLTSSLVPEHGAISTHFLRHPRRHIADATRAYVSRLLAPARYASLATAGCNFGPTVAAFDPFDLPLHCGNMHELKTHEELGKGFWRSVLKATWEGKPVAVKVVHQSLAWRHNILERHVEEAAVLYQLRNAPHIAHLVGWCNTTIVVEYFPRNLDEVLRDATTPVWSMTETLSLARDAAMGVAELHAVGAVHVDLQPRQFLYDAASHRLVLNDFNRLRYGGRNTSSVNDVCEFHVTIAKGFYRAPEEYLLQPLSAKVDVYSLALVFWSLVAREAPYKAWSRDDVYAKVPDGLRPDLAVLAQYPQAMQDLVQTMWAADPSQRPSAADVATQVEAILAQVERDPIAMS</sequence>
<keyword evidence="3" id="KW-0418">Kinase</keyword>
<organism evidence="3 4">
    <name type="scientific">Saprolegnia parasitica (strain CBS 223.65)</name>
    <dbReference type="NCBI Taxonomy" id="695850"/>
    <lineage>
        <taxon>Eukaryota</taxon>
        <taxon>Sar</taxon>
        <taxon>Stramenopiles</taxon>
        <taxon>Oomycota</taxon>
        <taxon>Saprolegniomycetes</taxon>
        <taxon>Saprolegniales</taxon>
        <taxon>Saprolegniaceae</taxon>
        <taxon>Saprolegnia</taxon>
    </lineage>
</organism>
<dbReference type="KEGG" id="spar:SPRG_08043"/>
<dbReference type="GO" id="GO:0004674">
    <property type="term" value="F:protein serine/threonine kinase activity"/>
    <property type="evidence" value="ECO:0007669"/>
    <property type="project" value="TreeGrafter"/>
</dbReference>
<dbReference type="VEuPathDB" id="FungiDB:SPRG_08043"/>
<gene>
    <name evidence="3" type="ORF">SPRG_08043</name>
</gene>
<feature type="signal peptide" evidence="1">
    <location>
        <begin position="1"/>
        <end position="17"/>
    </location>
</feature>
<keyword evidence="3" id="KW-0808">Transferase</keyword>
<name>A0A067C7A4_SAPPC</name>
<evidence type="ECO:0000313" key="4">
    <source>
        <dbReference type="Proteomes" id="UP000030745"/>
    </source>
</evidence>
<dbReference type="PANTHER" id="PTHR44329:SF289">
    <property type="entry name" value="SERINE_THREONINE-PROTEIN KINASE VIK"/>
    <property type="match status" value="1"/>
</dbReference>
<feature type="domain" description="Protein kinase" evidence="2">
    <location>
        <begin position="94"/>
        <end position="354"/>
    </location>
</feature>
<dbReference type="PROSITE" id="PS50011">
    <property type="entry name" value="PROTEIN_KINASE_DOM"/>
    <property type="match status" value="1"/>
</dbReference>
<accession>A0A067C7A4</accession>
<dbReference type="EMBL" id="KK583223">
    <property type="protein sequence ID" value="KDO26639.1"/>
    <property type="molecule type" value="Genomic_DNA"/>
</dbReference>